<evidence type="ECO:0000313" key="3">
    <source>
        <dbReference type="Proteomes" id="UP001066276"/>
    </source>
</evidence>
<gene>
    <name evidence="2" type="ORF">NDU88_004732</name>
</gene>
<keyword evidence="3" id="KW-1185">Reference proteome</keyword>
<dbReference type="EMBL" id="JANPWB010000002">
    <property type="protein sequence ID" value="KAJ1209354.1"/>
    <property type="molecule type" value="Genomic_DNA"/>
</dbReference>
<comment type="caution">
    <text evidence="2">The sequence shown here is derived from an EMBL/GenBank/DDBJ whole genome shotgun (WGS) entry which is preliminary data.</text>
</comment>
<evidence type="ECO:0000313" key="2">
    <source>
        <dbReference type="EMBL" id="KAJ1209354.1"/>
    </source>
</evidence>
<proteinExistence type="predicted"/>
<feature type="compositionally biased region" description="Basic residues" evidence="1">
    <location>
        <begin position="30"/>
        <end position="42"/>
    </location>
</feature>
<protein>
    <submittedName>
        <fullName evidence="2">Uncharacterized protein</fullName>
    </submittedName>
</protein>
<dbReference type="AlphaFoldDB" id="A0AAV7W8B2"/>
<organism evidence="2 3">
    <name type="scientific">Pleurodeles waltl</name>
    <name type="common">Iberian ribbed newt</name>
    <dbReference type="NCBI Taxonomy" id="8319"/>
    <lineage>
        <taxon>Eukaryota</taxon>
        <taxon>Metazoa</taxon>
        <taxon>Chordata</taxon>
        <taxon>Craniata</taxon>
        <taxon>Vertebrata</taxon>
        <taxon>Euteleostomi</taxon>
        <taxon>Amphibia</taxon>
        <taxon>Batrachia</taxon>
        <taxon>Caudata</taxon>
        <taxon>Salamandroidea</taxon>
        <taxon>Salamandridae</taxon>
        <taxon>Pleurodelinae</taxon>
        <taxon>Pleurodeles</taxon>
    </lineage>
</organism>
<dbReference type="Proteomes" id="UP001066276">
    <property type="component" value="Chromosome 1_2"/>
</dbReference>
<evidence type="ECO:0000256" key="1">
    <source>
        <dbReference type="SAM" id="MobiDB-lite"/>
    </source>
</evidence>
<accession>A0AAV7W8B2</accession>
<reference evidence="2" key="1">
    <citation type="journal article" date="2022" name="bioRxiv">
        <title>Sequencing and chromosome-scale assembly of the giantPleurodeles waltlgenome.</title>
        <authorList>
            <person name="Brown T."/>
            <person name="Elewa A."/>
            <person name="Iarovenko S."/>
            <person name="Subramanian E."/>
            <person name="Araus A.J."/>
            <person name="Petzold A."/>
            <person name="Susuki M."/>
            <person name="Suzuki K.-i.T."/>
            <person name="Hayashi T."/>
            <person name="Toyoda A."/>
            <person name="Oliveira C."/>
            <person name="Osipova E."/>
            <person name="Leigh N.D."/>
            <person name="Simon A."/>
            <person name="Yun M.H."/>
        </authorList>
    </citation>
    <scope>NUCLEOTIDE SEQUENCE</scope>
    <source>
        <strain evidence="2">20211129_DDA</strain>
        <tissue evidence="2">Liver</tissue>
    </source>
</reference>
<name>A0AAV7W8B2_PLEWA</name>
<feature type="region of interest" description="Disordered" evidence="1">
    <location>
        <begin position="24"/>
        <end position="57"/>
    </location>
</feature>
<sequence>MLRSIPGLPPPPNTTSVTAYLSRAPQNFHDHRRKGRTTRPRPHSPAPLRSTAAVRPPSIPRARIARWPAELRYNAAILRPGKEVVFAV</sequence>